<protein>
    <recommendedName>
        <fullName evidence="9">Integral membrane protein</fullName>
    </recommendedName>
</protein>
<evidence type="ECO:0000256" key="1">
    <source>
        <dbReference type="ARBA" id="ARBA00004141"/>
    </source>
</evidence>
<proteinExistence type="inferred from homology"/>
<accession>A0A656KJ59</accession>
<dbReference type="OrthoDB" id="430207at2759"/>
<comment type="similarity">
    <text evidence="2 6">Belongs to the peroxisomal membrane protein PXMP2/4 family.</text>
</comment>
<comment type="subcellular location">
    <subcellularLocation>
        <location evidence="1">Membrane</location>
        <topology evidence="1">Multi-pass membrane protein</topology>
    </subcellularLocation>
</comment>
<dbReference type="GO" id="GO:0016020">
    <property type="term" value="C:membrane"/>
    <property type="evidence" value="ECO:0007669"/>
    <property type="project" value="UniProtKB-SubCell"/>
</dbReference>
<keyword evidence="4" id="KW-1133">Transmembrane helix</keyword>
<sequence>MKSPFLYRLSTMRSALSVAQPRVRYHNFSCASTRGQSDRSAPCCDTAGAAITVPSPPPTPLPPPSKARAHLLSRAFAAYGQSQREKPYRTQFISSLIIFFLGDVSAQLIGADEYDPQRSLRALIISAGCSIPTYKWIVLLGNHFNYSSKALTLATKMLVNQALFTPINCLWFFGMHSLLAGNALAEAWEHIQRTLPPSVINSCKLWPAVVAINYTFIRPEFRGIFVGVISVTWQTYLSYVNRKFESKDTPAVTA</sequence>
<dbReference type="InterPro" id="IPR007248">
    <property type="entry name" value="Mpv17_PMP22"/>
</dbReference>
<evidence type="ECO:0000256" key="5">
    <source>
        <dbReference type="ARBA" id="ARBA00023136"/>
    </source>
</evidence>
<dbReference type="PANTHER" id="PTHR11266:SF113">
    <property type="entry name" value="MEMBRANE PROTEIN, MPV17_PMP22 FAMILY, PUTATIVE (AFU_ORTHOLOGUE AFUA_1G13840)-RELATED"/>
    <property type="match status" value="1"/>
</dbReference>
<reference evidence="8" key="1">
    <citation type="journal article" date="2013" name="Nat. Genet.">
        <title>The wheat powdery mildew genome shows the unique evolution of an obligate biotroph.</title>
        <authorList>
            <person name="Wicker T."/>
            <person name="Oberhaensli S."/>
            <person name="Parlange F."/>
            <person name="Buchmann J.P."/>
            <person name="Shatalina M."/>
            <person name="Roffler S."/>
            <person name="Ben-David R."/>
            <person name="Dolezel J."/>
            <person name="Simkova H."/>
            <person name="Schulze-Lefert P."/>
            <person name="Spanu P.D."/>
            <person name="Bruggmann R."/>
            <person name="Amselem J."/>
            <person name="Quesneville H."/>
            <person name="Ver Loren van Themaat E."/>
            <person name="Paape T."/>
            <person name="Shimizu K.K."/>
            <person name="Keller B."/>
        </authorList>
    </citation>
    <scope>NUCLEOTIDE SEQUENCE [LARGE SCALE GENOMIC DNA]</scope>
    <source>
        <strain evidence="8">96224</strain>
    </source>
</reference>
<keyword evidence="3" id="KW-0812">Transmembrane</keyword>
<dbReference type="GO" id="GO:0005739">
    <property type="term" value="C:mitochondrion"/>
    <property type="evidence" value="ECO:0007669"/>
    <property type="project" value="TreeGrafter"/>
</dbReference>
<dbReference type="PANTHER" id="PTHR11266">
    <property type="entry name" value="PEROXISOMAL MEMBRANE PROTEIN 2, PXMP2 MPV17"/>
    <property type="match status" value="1"/>
</dbReference>
<evidence type="ECO:0008006" key="9">
    <source>
        <dbReference type="Google" id="ProtNLM"/>
    </source>
</evidence>
<dbReference type="Pfam" id="PF04117">
    <property type="entry name" value="Mpv17_PMP22"/>
    <property type="match status" value="1"/>
</dbReference>
<evidence type="ECO:0000256" key="2">
    <source>
        <dbReference type="ARBA" id="ARBA00006824"/>
    </source>
</evidence>
<dbReference type="Proteomes" id="UP000053110">
    <property type="component" value="Unassembled WGS sequence"/>
</dbReference>
<dbReference type="AlphaFoldDB" id="A0A656KJ59"/>
<evidence type="ECO:0000256" key="4">
    <source>
        <dbReference type="ARBA" id="ARBA00022989"/>
    </source>
</evidence>
<gene>
    <name evidence="7" type="ORF">BGT96224_950</name>
</gene>
<evidence type="ECO:0000256" key="3">
    <source>
        <dbReference type="ARBA" id="ARBA00022692"/>
    </source>
</evidence>
<evidence type="ECO:0000313" key="7">
    <source>
        <dbReference type="EMBL" id="EPQ64756.1"/>
    </source>
</evidence>
<evidence type="ECO:0000313" key="8">
    <source>
        <dbReference type="Proteomes" id="UP000053110"/>
    </source>
</evidence>
<evidence type="ECO:0000256" key="6">
    <source>
        <dbReference type="RuleBase" id="RU363053"/>
    </source>
</evidence>
<name>A0A656KJ59_BLUGR</name>
<dbReference type="EMBL" id="KE375051">
    <property type="protein sequence ID" value="EPQ64756.1"/>
    <property type="molecule type" value="Genomic_DNA"/>
</dbReference>
<keyword evidence="5" id="KW-0472">Membrane</keyword>
<organism evidence="7 8">
    <name type="scientific">Blumeria graminis f. sp. tritici 96224</name>
    <dbReference type="NCBI Taxonomy" id="1268274"/>
    <lineage>
        <taxon>Eukaryota</taxon>
        <taxon>Fungi</taxon>
        <taxon>Dikarya</taxon>
        <taxon>Ascomycota</taxon>
        <taxon>Pezizomycotina</taxon>
        <taxon>Leotiomycetes</taxon>
        <taxon>Erysiphales</taxon>
        <taxon>Erysiphaceae</taxon>
        <taxon>Blumeria</taxon>
    </lineage>
</organism>